<feature type="region of interest" description="Disordered" evidence="3">
    <location>
        <begin position="100"/>
        <end position="139"/>
    </location>
</feature>
<dbReference type="EMBL" id="APAU02000166">
    <property type="protein sequence ID" value="EUB55364.1"/>
    <property type="molecule type" value="Genomic_DNA"/>
</dbReference>
<name>W6UPN8_ECHGR</name>
<gene>
    <name evidence="5" type="ORF">EGR_09770</name>
</gene>
<sequence length="618" mass="66003">MLAESRTFALYRHCIDAVLQMDGRQPSLSSFASGGDISSCSLRIPDKFNFDLSDLIDDLIAFAYTDSASNAPDAGSGVVLSNLAQRITSLRASVQEAKELCRPSPRGQRTASATPASATVTAAPTPRAKATPATPSATDTNQSLSLFHSACDLDPVAQQHLLSAVATACGISLDAENLPPLWAALKVRCCNSVEFRGYFCGASDGSGGGCDNSDLALCSIPEGKIIFVCGWSIEKVDVLADYPPLPTEVKSKLEEIYASVVKAEVEVSRANSLDLRRKLVLRHFGPFAAKAEEDGKVVLYDGVVTVLPPYLPSSCQGTNAAVLQKAMRPGASEWSLFVVGGFSVSARCPPISTLFVVASRCFSLHVQVMGNWFCGHYARDSQVECITAEVIKSRAEHRSTLVFLHGLGDTGSNLKANLESTVEEDSSAALQPIEVSINQNTVMPAWFDIYGLTVDAPQDKAGIMKAAEQITRIVKAEVETGEVALEHIVLGGFSQGGSVALYTALTDASLRGLAGVVVFSSWLPLAQQLVSDSSQIHAESSLPILQFHGAADSLVPYAIGSKTNAFLRNLHFTSAELHKISDLGHTCNEEELKLAQKFIQKPGTGVAYWMAWIAQQDI</sequence>
<feature type="compositionally biased region" description="Low complexity" evidence="3">
    <location>
        <begin position="110"/>
        <end position="139"/>
    </location>
</feature>
<dbReference type="OrthoDB" id="2418081at2759"/>
<accession>W6UPN8</accession>
<evidence type="ECO:0000313" key="5">
    <source>
        <dbReference type="EMBL" id="EUB55364.1"/>
    </source>
</evidence>
<dbReference type="InterPro" id="IPR029058">
    <property type="entry name" value="AB_hydrolase_fold"/>
</dbReference>
<evidence type="ECO:0000259" key="4">
    <source>
        <dbReference type="Pfam" id="PF02230"/>
    </source>
</evidence>
<dbReference type="PANTHER" id="PTHR10655:SF68">
    <property type="entry name" value="PALMITOYL-PROTEIN HYDROLASE"/>
    <property type="match status" value="1"/>
</dbReference>
<evidence type="ECO:0000256" key="1">
    <source>
        <dbReference type="ARBA" id="ARBA00006499"/>
    </source>
</evidence>
<dbReference type="InterPro" id="IPR050565">
    <property type="entry name" value="LYPA1-2/EST-like"/>
</dbReference>
<dbReference type="CTD" id="36345485"/>
<dbReference type="EC" id="3.1.2.22" evidence="2"/>
<dbReference type="Pfam" id="PF02230">
    <property type="entry name" value="Abhydrolase_2"/>
    <property type="match status" value="1"/>
</dbReference>
<dbReference type="Gene3D" id="3.40.50.1820">
    <property type="entry name" value="alpha/beta hydrolase"/>
    <property type="match status" value="1"/>
</dbReference>
<dbReference type="SMR" id="W6UPN8"/>
<comment type="similarity">
    <text evidence="1">Belongs to the AB hydrolase superfamily. AB hydrolase 2 family.</text>
</comment>
<dbReference type="PANTHER" id="PTHR10655">
    <property type="entry name" value="LYSOPHOSPHOLIPASE-RELATED"/>
    <property type="match status" value="1"/>
</dbReference>
<feature type="domain" description="Phospholipase/carboxylesterase/thioesterase" evidence="4">
    <location>
        <begin position="388"/>
        <end position="601"/>
    </location>
</feature>
<evidence type="ECO:0000256" key="2">
    <source>
        <dbReference type="ARBA" id="ARBA00012423"/>
    </source>
</evidence>
<dbReference type="GO" id="GO:0008474">
    <property type="term" value="F:palmitoyl-(protein) hydrolase activity"/>
    <property type="evidence" value="ECO:0007669"/>
    <property type="project" value="UniProtKB-EC"/>
</dbReference>
<proteinExistence type="inferred from homology"/>
<dbReference type="InterPro" id="IPR003140">
    <property type="entry name" value="PLipase/COase/thioEstase"/>
</dbReference>
<evidence type="ECO:0000313" key="6">
    <source>
        <dbReference type="Proteomes" id="UP000019149"/>
    </source>
</evidence>
<dbReference type="Proteomes" id="UP000019149">
    <property type="component" value="Unassembled WGS sequence"/>
</dbReference>
<reference evidence="5 6" key="1">
    <citation type="journal article" date="2013" name="Nat. Genet.">
        <title>The genome of the hydatid tapeworm Echinococcus granulosus.</title>
        <authorList>
            <person name="Zheng H."/>
            <person name="Zhang W."/>
            <person name="Zhang L."/>
            <person name="Zhang Z."/>
            <person name="Li J."/>
            <person name="Lu G."/>
            <person name="Zhu Y."/>
            <person name="Wang Y."/>
            <person name="Huang Y."/>
            <person name="Liu J."/>
            <person name="Kang H."/>
            <person name="Chen J."/>
            <person name="Wang L."/>
            <person name="Chen A."/>
            <person name="Yu S."/>
            <person name="Gao Z."/>
            <person name="Jin L."/>
            <person name="Gu W."/>
            <person name="Wang Z."/>
            <person name="Zhao L."/>
            <person name="Shi B."/>
            <person name="Wen H."/>
            <person name="Lin R."/>
            <person name="Jones M.K."/>
            <person name="Brejova B."/>
            <person name="Vinar T."/>
            <person name="Zhao G."/>
            <person name="McManus D.P."/>
            <person name="Chen Z."/>
            <person name="Zhou Y."/>
            <person name="Wang S."/>
        </authorList>
    </citation>
    <scope>NUCLEOTIDE SEQUENCE [LARGE SCALE GENOMIC DNA]</scope>
</reference>
<keyword evidence="6" id="KW-1185">Reference proteome</keyword>
<dbReference type="KEGG" id="egl:EGR_09770"/>
<dbReference type="AlphaFoldDB" id="W6UPN8"/>
<dbReference type="SUPFAM" id="SSF53474">
    <property type="entry name" value="alpha/beta-Hydrolases"/>
    <property type="match status" value="1"/>
</dbReference>
<dbReference type="STRING" id="6210.W6UPN8"/>
<dbReference type="GO" id="GO:0005737">
    <property type="term" value="C:cytoplasm"/>
    <property type="evidence" value="ECO:0007669"/>
    <property type="project" value="TreeGrafter"/>
</dbReference>
<organism evidence="5 6">
    <name type="scientific">Echinococcus granulosus</name>
    <name type="common">Hydatid tapeworm</name>
    <dbReference type="NCBI Taxonomy" id="6210"/>
    <lineage>
        <taxon>Eukaryota</taxon>
        <taxon>Metazoa</taxon>
        <taxon>Spiralia</taxon>
        <taxon>Lophotrochozoa</taxon>
        <taxon>Platyhelminthes</taxon>
        <taxon>Cestoda</taxon>
        <taxon>Eucestoda</taxon>
        <taxon>Cyclophyllidea</taxon>
        <taxon>Taeniidae</taxon>
        <taxon>Echinococcus</taxon>
        <taxon>Echinococcus granulosus group</taxon>
    </lineage>
</organism>
<dbReference type="GeneID" id="36345485"/>
<dbReference type="GO" id="GO:0052689">
    <property type="term" value="F:carboxylic ester hydrolase activity"/>
    <property type="evidence" value="ECO:0007669"/>
    <property type="project" value="TreeGrafter"/>
</dbReference>
<protein>
    <recommendedName>
        <fullName evidence="2">palmitoyl-protein hydrolase</fullName>
        <ecNumber evidence="2">3.1.2.22</ecNumber>
    </recommendedName>
</protein>
<comment type="caution">
    <text evidence="5">The sequence shown here is derived from an EMBL/GenBank/DDBJ whole genome shotgun (WGS) entry which is preliminary data.</text>
</comment>
<dbReference type="RefSeq" id="XP_024346560.1">
    <property type="nucleotide sequence ID" value="XM_024499019.1"/>
</dbReference>
<evidence type="ECO:0000256" key="3">
    <source>
        <dbReference type="SAM" id="MobiDB-lite"/>
    </source>
</evidence>